<reference evidence="1" key="1">
    <citation type="submission" date="2014-09" db="EMBL/GenBank/DDBJ databases">
        <authorList>
            <person name="Magalhaes I.L.F."/>
            <person name="Oliveira U."/>
            <person name="Santos F.R."/>
            <person name="Vidigal T.H.D.A."/>
            <person name="Brescovit A.D."/>
            <person name="Santos A.J."/>
        </authorList>
    </citation>
    <scope>NUCLEOTIDE SEQUENCE</scope>
    <source>
        <tissue evidence="1">Shoot tissue taken approximately 20 cm above the soil surface</tissue>
    </source>
</reference>
<dbReference type="AlphaFoldDB" id="A0A0A9EL64"/>
<evidence type="ECO:0000313" key="1">
    <source>
        <dbReference type="EMBL" id="JAD96787.1"/>
    </source>
</evidence>
<name>A0A0A9EL64_ARUDO</name>
<proteinExistence type="predicted"/>
<organism evidence="1">
    <name type="scientific">Arundo donax</name>
    <name type="common">Giant reed</name>
    <name type="synonym">Donax arundinaceus</name>
    <dbReference type="NCBI Taxonomy" id="35708"/>
    <lineage>
        <taxon>Eukaryota</taxon>
        <taxon>Viridiplantae</taxon>
        <taxon>Streptophyta</taxon>
        <taxon>Embryophyta</taxon>
        <taxon>Tracheophyta</taxon>
        <taxon>Spermatophyta</taxon>
        <taxon>Magnoliopsida</taxon>
        <taxon>Liliopsida</taxon>
        <taxon>Poales</taxon>
        <taxon>Poaceae</taxon>
        <taxon>PACMAD clade</taxon>
        <taxon>Arundinoideae</taxon>
        <taxon>Arundineae</taxon>
        <taxon>Arundo</taxon>
    </lineage>
</organism>
<sequence length="64" mass="7542">MSMGAKCAARVMMTHFKMCCVLAGFLAHFYYVYPDLKVCQYAKRQLFMTCTWHLHEIYFCVSLC</sequence>
<reference evidence="1" key="2">
    <citation type="journal article" date="2015" name="Data Brief">
        <title>Shoot transcriptome of the giant reed, Arundo donax.</title>
        <authorList>
            <person name="Barrero R.A."/>
            <person name="Guerrero F.D."/>
            <person name="Moolhuijzen P."/>
            <person name="Goolsby J.A."/>
            <person name="Tidwell J."/>
            <person name="Bellgard S.E."/>
            <person name="Bellgard M.I."/>
        </authorList>
    </citation>
    <scope>NUCLEOTIDE SEQUENCE</scope>
    <source>
        <tissue evidence="1">Shoot tissue taken approximately 20 cm above the soil surface</tissue>
    </source>
</reference>
<dbReference type="EMBL" id="GBRH01201108">
    <property type="protein sequence ID" value="JAD96787.1"/>
    <property type="molecule type" value="Transcribed_RNA"/>
</dbReference>
<protein>
    <submittedName>
        <fullName evidence="1">Uncharacterized protein</fullName>
    </submittedName>
</protein>
<accession>A0A0A9EL64</accession>